<gene>
    <name evidence="2" type="ORF">PXEA_LOCUS16389</name>
</gene>
<organism evidence="2 3">
    <name type="scientific">Protopolystoma xenopodis</name>
    <dbReference type="NCBI Taxonomy" id="117903"/>
    <lineage>
        <taxon>Eukaryota</taxon>
        <taxon>Metazoa</taxon>
        <taxon>Spiralia</taxon>
        <taxon>Lophotrochozoa</taxon>
        <taxon>Platyhelminthes</taxon>
        <taxon>Monogenea</taxon>
        <taxon>Polyopisthocotylea</taxon>
        <taxon>Polystomatidea</taxon>
        <taxon>Polystomatidae</taxon>
        <taxon>Protopolystoma</taxon>
    </lineage>
</organism>
<feature type="region of interest" description="Disordered" evidence="1">
    <location>
        <begin position="1"/>
        <end position="33"/>
    </location>
</feature>
<sequence length="182" mass="19913">MHRRTQKTGQSWQPQNPAASVIEDDDVSDFTDDDRETVAEKLGLELRSLEMTLPNTDVKEANGGRKGLSYVSTTGGRSNSLIVSSHKRGRFEEALGLKPQADDPTTSANTQTQILTGHSSRHKRAFDELVGSTGGSCMRGKTIFSNSYSKPTKVEPLPRLDPPKLNSCNHSLSYLIAQIKLA</sequence>
<evidence type="ECO:0000256" key="1">
    <source>
        <dbReference type="SAM" id="MobiDB-lite"/>
    </source>
</evidence>
<reference evidence="2" key="1">
    <citation type="submission" date="2018-11" db="EMBL/GenBank/DDBJ databases">
        <authorList>
            <consortium name="Pathogen Informatics"/>
        </authorList>
    </citation>
    <scope>NUCLEOTIDE SEQUENCE</scope>
</reference>
<proteinExistence type="predicted"/>
<dbReference type="EMBL" id="CAAALY010059253">
    <property type="protein sequence ID" value="VEL22949.1"/>
    <property type="molecule type" value="Genomic_DNA"/>
</dbReference>
<name>A0A448WXY9_9PLAT</name>
<keyword evidence="3" id="KW-1185">Reference proteome</keyword>
<feature type="compositionally biased region" description="Acidic residues" evidence="1">
    <location>
        <begin position="22"/>
        <end position="33"/>
    </location>
</feature>
<evidence type="ECO:0000313" key="3">
    <source>
        <dbReference type="Proteomes" id="UP000784294"/>
    </source>
</evidence>
<protein>
    <submittedName>
        <fullName evidence="2">Uncharacterized protein</fullName>
    </submittedName>
</protein>
<evidence type="ECO:0000313" key="2">
    <source>
        <dbReference type="EMBL" id="VEL22949.1"/>
    </source>
</evidence>
<feature type="compositionally biased region" description="Polar residues" evidence="1">
    <location>
        <begin position="7"/>
        <end position="18"/>
    </location>
</feature>
<dbReference type="Proteomes" id="UP000784294">
    <property type="component" value="Unassembled WGS sequence"/>
</dbReference>
<dbReference type="AlphaFoldDB" id="A0A448WXY9"/>
<accession>A0A448WXY9</accession>
<comment type="caution">
    <text evidence="2">The sequence shown here is derived from an EMBL/GenBank/DDBJ whole genome shotgun (WGS) entry which is preliminary data.</text>
</comment>